<evidence type="ECO:0000259" key="1">
    <source>
        <dbReference type="Pfam" id="PF04326"/>
    </source>
</evidence>
<dbReference type="Pfam" id="PF04326">
    <property type="entry name" value="SLFN_AlbA_2"/>
    <property type="match status" value="1"/>
</dbReference>
<name>A0A1M6G3W5_9FIRM</name>
<dbReference type="CDD" id="cd00090">
    <property type="entry name" value="HTH_ARSR"/>
    <property type="match status" value="1"/>
</dbReference>
<feature type="domain" description="Schlafen AlbA-2" evidence="1">
    <location>
        <begin position="9"/>
        <end position="126"/>
    </location>
</feature>
<evidence type="ECO:0000313" key="3">
    <source>
        <dbReference type="EMBL" id="SHJ04656.1"/>
    </source>
</evidence>
<dbReference type="InterPro" id="IPR038475">
    <property type="entry name" value="RecG_C_sf"/>
</dbReference>
<dbReference type="InterPro" id="IPR011991">
    <property type="entry name" value="ArsR-like_HTH"/>
</dbReference>
<reference evidence="3 4" key="1">
    <citation type="submission" date="2016-11" db="EMBL/GenBank/DDBJ databases">
        <authorList>
            <person name="Jaros S."/>
            <person name="Januszkiewicz K."/>
            <person name="Wedrychowicz H."/>
        </authorList>
    </citation>
    <scope>NUCLEOTIDE SEQUENCE [LARGE SCALE GENOMIC DNA]</scope>
    <source>
        <strain evidence="3 4">DSM 3074</strain>
    </source>
</reference>
<dbReference type="AlphaFoldDB" id="A0A1M6G3W5"/>
<dbReference type="InterPro" id="IPR038461">
    <property type="entry name" value="Schlafen_AlbA_2_dom_sf"/>
</dbReference>
<gene>
    <name evidence="3" type="ORF">SAMN02745671_02510</name>
</gene>
<dbReference type="PANTHER" id="PTHR30595:SF6">
    <property type="entry name" value="SCHLAFEN ALBA-2 DOMAIN-CONTAINING PROTEIN"/>
    <property type="match status" value="1"/>
</dbReference>
<accession>A0A1M6G3W5</accession>
<sequence length="478" mass="54506">MNIERIIGEATEYDKKQELEVKKPKSWLKSISAFANTFGGKLIFGISDDGTVIGLENAKSDSEIISETIKNRMNPIPKFKMSFQEIDDKVLIIVDVMIGDETPYYYSGEGQLIAYVRIGNESVPANPAQLRELVIRGSGQSYDSLPSRYMFEDMAFTKLRSVYKQRTGKSFEETDYESFGIVDGNGNLTNAGALLADESPVRHSRVFCTRWNGLTKASGLMDALDDEEYSGGLVSLFQDGLKFIMRNNRKAWRKLPTSRVEYPEYPERAVTEGLVNALIHRNYLEIGSEVHIDMFDDRLEIYSPGGMVDGSTLEGKDLRTISSKRRNPVLADIFSRLQLMERRGSGFKKILEDYDFQENSREELMPKIYADANDFVLTLYNLNYYDKKHYEQEKGKNQEKFGKDSENVRKTFGKELLNGTQRSIIELISDNSKITAKEIAKCLSVSSRTIEKHIKILKDLQILERVGGRKDGHWEIIE</sequence>
<dbReference type="OrthoDB" id="9807907at2"/>
<dbReference type="Gene3D" id="1.10.10.10">
    <property type="entry name" value="Winged helix-like DNA-binding domain superfamily/Winged helix DNA-binding domain"/>
    <property type="match status" value="1"/>
</dbReference>
<proteinExistence type="predicted"/>
<dbReference type="EMBL" id="FQYW01000026">
    <property type="protein sequence ID" value="SHJ04656.1"/>
    <property type="molecule type" value="Genomic_DNA"/>
</dbReference>
<organism evidence="3 4">
    <name type="scientific">Anaerovibrio lipolyticus DSM 3074</name>
    <dbReference type="NCBI Taxonomy" id="1120997"/>
    <lineage>
        <taxon>Bacteria</taxon>
        <taxon>Bacillati</taxon>
        <taxon>Bacillota</taxon>
        <taxon>Negativicutes</taxon>
        <taxon>Selenomonadales</taxon>
        <taxon>Selenomonadaceae</taxon>
        <taxon>Anaerovibrio</taxon>
    </lineage>
</organism>
<dbReference type="Gene3D" id="3.30.950.30">
    <property type="entry name" value="Schlafen, AAA domain"/>
    <property type="match status" value="1"/>
</dbReference>
<dbReference type="InterPro" id="IPR036390">
    <property type="entry name" value="WH_DNA-bd_sf"/>
</dbReference>
<feature type="domain" description="Helix-turn-helix type 11" evidence="2">
    <location>
        <begin position="421"/>
        <end position="461"/>
    </location>
</feature>
<dbReference type="InterPro" id="IPR036388">
    <property type="entry name" value="WH-like_DNA-bd_sf"/>
</dbReference>
<dbReference type="PANTHER" id="PTHR30595">
    <property type="entry name" value="GLPR-RELATED TRANSCRIPTIONAL REPRESSOR"/>
    <property type="match status" value="1"/>
</dbReference>
<dbReference type="SUPFAM" id="SSF46785">
    <property type="entry name" value="Winged helix' DNA-binding domain"/>
    <property type="match status" value="1"/>
</dbReference>
<dbReference type="Pfam" id="PF08279">
    <property type="entry name" value="HTH_11"/>
    <property type="match status" value="1"/>
</dbReference>
<dbReference type="Pfam" id="PF13749">
    <property type="entry name" value="HATPase_c_4"/>
    <property type="match status" value="1"/>
</dbReference>
<dbReference type="RefSeq" id="WP_080326246.1">
    <property type="nucleotide sequence ID" value="NZ_FQYW01000026.1"/>
</dbReference>
<dbReference type="InterPro" id="IPR013196">
    <property type="entry name" value="HTH_11"/>
</dbReference>
<dbReference type="InterPro" id="IPR007421">
    <property type="entry name" value="Schlafen_AlbA_2_dom"/>
</dbReference>
<evidence type="ECO:0000313" key="4">
    <source>
        <dbReference type="Proteomes" id="UP000191240"/>
    </source>
</evidence>
<evidence type="ECO:0000259" key="2">
    <source>
        <dbReference type="Pfam" id="PF08279"/>
    </source>
</evidence>
<dbReference type="Gene3D" id="3.30.565.60">
    <property type="match status" value="1"/>
</dbReference>
<protein>
    <submittedName>
        <fullName evidence="3">Predicted transcriptional regulator, contains HTH domain</fullName>
    </submittedName>
</protein>
<dbReference type="Proteomes" id="UP000191240">
    <property type="component" value="Unassembled WGS sequence"/>
</dbReference>